<dbReference type="InterPro" id="IPR003726">
    <property type="entry name" value="HCY_dom"/>
</dbReference>
<dbReference type="PROSITE" id="PS50970">
    <property type="entry name" value="HCY"/>
    <property type="match status" value="1"/>
</dbReference>
<proteinExistence type="predicted"/>
<feature type="domain" description="Hcy-binding" evidence="6">
    <location>
        <begin position="1"/>
        <end position="348"/>
    </location>
</feature>
<feature type="binding site" evidence="5">
    <location>
        <position position="250"/>
    </location>
    <ligand>
        <name>Zn(2+)</name>
        <dbReference type="ChEBI" id="CHEBI:29105"/>
    </ligand>
</feature>
<evidence type="ECO:0000259" key="6">
    <source>
        <dbReference type="PROSITE" id="PS50970"/>
    </source>
</evidence>
<dbReference type="EMBL" id="JBBXJM010000002">
    <property type="protein sequence ID" value="KAL1411948.1"/>
    <property type="molecule type" value="Genomic_DNA"/>
</dbReference>
<feature type="binding site" evidence="5">
    <location>
        <position position="334"/>
    </location>
    <ligand>
        <name>Zn(2+)</name>
        <dbReference type="ChEBI" id="CHEBI:29105"/>
    </ligand>
</feature>
<evidence type="ECO:0000256" key="4">
    <source>
        <dbReference type="ARBA" id="ARBA00022833"/>
    </source>
</evidence>
<organism evidence="7 8">
    <name type="scientific">Vanrija albida</name>
    <dbReference type="NCBI Taxonomy" id="181172"/>
    <lineage>
        <taxon>Eukaryota</taxon>
        <taxon>Fungi</taxon>
        <taxon>Dikarya</taxon>
        <taxon>Basidiomycota</taxon>
        <taxon>Agaricomycotina</taxon>
        <taxon>Tremellomycetes</taxon>
        <taxon>Trichosporonales</taxon>
        <taxon>Trichosporonaceae</taxon>
        <taxon>Vanrija</taxon>
    </lineage>
</organism>
<protein>
    <recommendedName>
        <fullName evidence="6">Hcy-binding domain-containing protein</fullName>
    </recommendedName>
</protein>
<keyword evidence="4 5" id="KW-0862">Zinc</keyword>
<name>A0ABR3QC60_9TREE</name>
<evidence type="ECO:0000313" key="7">
    <source>
        <dbReference type="EMBL" id="KAL1411948.1"/>
    </source>
</evidence>
<gene>
    <name evidence="7" type="ORF">Q8F55_002941</name>
</gene>
<evidence type="ECO:0000313" key="8">
    <source>
        <dbReference type="Proteomes" id="UP001565368"/>
    </source>
</evidence>
<dbReference type="PANTHER" id="PTHR46015">
    <property type="entry name" value="ZGC:172121"/>
    <property type="match status" value="1"/>
</dbReference>
<keyword evidence="3 5" id="KW-0479">Metal-binding</keyword>
<accession>A0ABR3QC60</accession>
<evidence type="ECO:0000256" key="1">
    <source>
        <dbReference type="ARBA" id="ARBA00022603"/>
    </source>
</evidence>
<dbReference type="InterPro" id="IPR036589">
    <property type="entry name" value="HCY_dom_sf"/>
</dbReference>
<dbReference type="SUPFAM" id="SSF82282">
    <property type="entry name" value="Homocysteine S-methyltransferase"/>
    <property type="match status" value="1"/>
</dbReference>
<feature type="binding site" evidence="5">
    <location>
        <position position="333"/>
    </location>
    <ligand>
        <name>Zn(2+)</name>
        <dbReference type="ChEBI" id="CHEBI:29105"/>
    </ligand>
</feature>
<comment type="caution">
    <text evidence="7">The sequence shown here is derived from an EMBL/GenBank/DDBJ whole genome shotgun (WGS) entry which is preliminary data.</text>
</comment>
<evidence type="ECO:0000256" key="2">
    <source>
        <dbReference type="ARBA" id="ARBA00022679"/>
    </source>
</evidence>
<comment type="cofactor">
    <cofactor evidence="5">
        <name>Zn(2+)</name>
        <dbReference type="ChEBI" id="CHEBI:29105"/>
    </cofactor>
</comment>
<dbReference type="InterPro" id="IPR051486">
    <property type="entry name" value="Hcy_S-methyltransferase"/>
</dbReference>
<dbReference type="Proteomes" id="UP001565368">
    <property type="component" value="Unassembled WGS sequence"/>
</dbReference>
<reference evidence="7 8" key="1">
    <citation type="submission" date="2023-08" db="EMBL/GenBank/DDBJ databases">
        <title>Annotated Genome Sequence of Vanrija albida AlHP1.</title>
        <authorList>
            <person name="Herzog R."/>
        </authorList>
    </citation>
    <scope>NUCLEOTIDE SEQUENCE [LARGE SCALE GENOMIC DNA]</scope>
    <source>
        <strain evidence="7 8">AlHP1</strain>
    </source>
</reference>
<keyword evidence="2 5" id="KW-0808">Transferase</keyword>
<keyword evidence="8" id="KW-1185">Reference proteome</keyword>
<evidence type="ECO:0000256" key="3">
    <source>
        <dbReference type="ARBA" id="ARBA00022723"/>
    </source>
</evidence>
<dbReference type="RefSeq" id="XP_069211892.1">
    <property type="nucleotide sequence ID" value="XM_069351506.1"/>
</dbReference>
<evidence type="ECO:0000256" key="5">
    <source>
        <dbReference type="PROSITE-ProRule" id="PRU00333"/>
    </source>
</evidence>
<dbReference type="Gene3D" id="3.20.20.330">
    <property type="entry name" value="Homocysteine-binding-like domain"/>
    <property type="match status" value="1"/>
</dbReference>
<dbReference type="GeneID" id="95983984"/>
<sequence>MTILVLDGGMGATLEELGHDCSGPMWGSELITRDPSAIAAAHKGFVEAGADIISTATYQLSTESLTRAGYAPESHPALLGTAVQLAATEARGKSAVALSLGAYGATLPGGEEYRGFYPPPFGPRAYTEGGDNTNYSSGAELEGHVAALAQWHLDRLRLYAADRTWDSIEDLAFETVPTISEYRGIRRAVAALYAELPVSARRPRFWIASAFPNRQHPQQNGDGGRVSVAELVAAALEGDGARPDALGINCTAPAELETLVPEYTAAVAQHAGPAPWLVIYPDGGDILDFENRKWIRQPGQSPPEWAARLLRIARAAEQAGDGKTWGGVVVGGCCGAMFSKIEALRKALREEA</sequence>
<keyword evidence="1 5" id="KW-0489">Methyltransferase</keyword>
<dbReference type="Pfam" id="PF02574">
    <property type="entry name" value="S-methyl_trans"/>
    <property type="match status" value="1"/>
</dbReference>
<dbReference type="PANTHER" id="PTHR46015:SF1">
    <property type="entry name" value="HOMOCYSTEINE S-METHYLTRANSFERASE-LIKE ISOFORM 1"/>
    <property type="match status" value="1"/>
</dbReference>